<dbReference type="InterPro" id="IPR015856">
    <property type="entry name" value="ABC_transpr_CbiO/EcfA_su"/>
</dbReference>
<evidence type="ECO:0000313" key="11">
    <source>
        <dbReference type="Proteomes" id="UP000824160"/>
    </source>
</evidence>
<dbReference type="GO" id="GO:0043190">
    <property type="term" value="C:ATP-binding cassette (ABC) transporter complex"/>
    <property type="evidence" value="ECO:0007669"/>
    <property type="project" value="TreeGrafter"/>
</dbReference>
<evidence type="ECO:0000256" key="6">
    <source>
        <dbReference type="ARBA" id="ARBA00022840"/>
    </source>
</evidence>
<keyword evidence="6 10" id="KW-0067">ATP-binding</keyword>
<accession>A0A9D1H7Y9</accession>
<dbReference type="SMART" id="SM00382">
    <property type="entry name" value="AAA"/>
    <property type="match status" value="1"/>
</dbReference>
<reference evidence="10" key="2">
    <citation type="journal article" date="2021" name="PeerJ">
        <title>Extensive microbial diversity within the chicken gut microbiome revealed by metagenomics and culture.</title>
        <authorList>
            <person name="Gilroy R."/>
            <person name="Ravi A."/>
            <person name="Getino M."/>
            <person name="Pursley I."/>
            <person name="Horton D.L."/>
            <person name="Alikhan N.F."/>
            <person name="Baker D."/>
            <person name="Gharbi K."/>
            <person name="Hall N."/>
            <person name="Watson M."/>
            <person name="Adriaenssens E.M."/>
            <person name="Foster-Nyarko E."/>
            <person name="Jarju S."/>
            <person name="Secka A."/>
            <person name="Antonio M."/>
            <person name="Oren A."/>
            <person name="Chaudhuri R.R."/>
            <person name="La Ragione R."/>
            <person name="Hildebrand F."/>
            <person name="Pallen M.J."/>
        </authorList>
    </citation>
    <scope>NUCLEOTIDE SEQUENCE</scope>
    <source>
        <strain evidence="10">ChiBcec7-5410</strain>
    </source>
</reference>
<dbReference type="GO" id="GO:0016887">
    <property type="term" value="F:ATP hydrolysis activity"/>
    <property type="evidence" value="ECO:0007669"/>
    <property type="project" value="InterPro"/>
</dbReference>
<sequence>MLRFEKVSFRYPQSDSSVEQLSFHIRKGEFVALIGSNGAGKSTISRLSNGLLKPNAGTVYLDGTPTTAIRTSQIARKVGFLFQNPDRQICQNTVREELAFGLRLMGLTEQEIKERTEDALEQFSLGGDWFPFSRSRGERQRIALASVLVCRPQLVILDEPTTGLDYKECTAIMDYLTRLNREEGLTVLMVSHDMELVSQYAQRVLVLTGGHLIGDGETNRIMKDQALLGKAHVLPAQIPALALRLDAGKEKACFSDVFTIEEMFDAICRLREKNLSNAGKGETLS</sequence>
<feature type="domain" description="ABC transporter" evidence="9">
    <location>
        <begin position="2"/>
        <end position="234"/>
    </location>
</feature>
<dbReference type="EMBL" id="DVLW01000247">
    <property type="protein sequence ID" value="HIT95318.1"/>
    <property type="molecule type" value="Genomic_DNA"/>
</dbReference>
<dbReference type="InterPro" id="IPR027417">
    <property type="entry name" value="P-loop_NTPase"/>
</dbReference>
<evidence type="ECO:0000259" key="9">
    <source>
        <dbReference type="PROSITE" id="PS50893"/>
    </source>
</evidence>
<evidence type="ECO:0000256" key="2">
    <source>
        <dbReference type="ARBA" id="ARBA00005417"/>
    </source>
</evidence>
<dbReference type="Pfam" id="PF00005">
    <property type="entry name" value="ABC_tran"/>
    <property type="match status" value="1"/>
</dbReference>
<evidence type="ECO:0000256" key="7">
    <source>
        <dbReference type="ARBA" id="ARBA00022967"/>
    </source>
</evidence>
<organism evidence="10 11">
    <name type="scientific">Candidatus Faecivivens stercoripullorum</name>
    <dbReference type="NCBI Taxonomy" id="2840805"/>
    <lineage>
        <taxon>Bacteria</taxon>
        <taxon>Bacillati</taxon>
        <taxon>Bacillota</taxon>
        <taxon>Clostridia</taxon>
        <taxon>Eubacteriales</taxon>
        <taxon>Oscillospiraceae</taxon>
        <taxon>Oscillospiraceae incertae sedis</taxon>
        <taxon>Candidatus Faecivivens</taxon>
    </lineage>
</organism>
<protein>
    <submittedName>
        <fullName evidence="10">ABC transporter ATP-binding protein</fullName>
    </submittedName>
</protein>
<reference evidence="10" key="1">
    <citation type="submission" date="2020-10" db="EMBL/GenBank/DDBJ databases">
        <authorList>
            <person name="Gilroy R."/>
        </authorList>
    </citation>
    <scope>NUCLEOTIDE SEQUENCE</scope>
    <source>
        <strain evidence="10">ChiBcec7-5410</strain>
    </source>
</reference>
<dbReference type="CDD" id="cd03225">
    <property type="entry name" value="ABC_cobalt_CbiO_domain1"/>
    <property type="match status" value="1"/>
</dbReference>
<evidence type="ECO:0000256" key="4">
    <source>
        <dbReference type="ARBA" id="ARBA00022475"/>
    </source>
</evidence>
<evidence type="ECO:0000256" key="3">
    <source>
        <dbReference type="ARBA" id="ARBA00022448"/>
    </source>
</evidence>
<proteinExistence type="inferred from homology"/>
<comment type="similarity">
    <text evidence="2">Belongs to the ABC transporter superfamily.</text>
</comment>
<evidence type="ECO:0000256" key="5">
    <source>
        <dbReference type="ARBA" id="ARBA00022741"/>
    </source>
</evidence>
<dbReference type="FunFam" id="3.40.50.300:FF:000224">
    <property type="entry name" value="Energy-coupling factor transporter ATP-binding protein EcfA"/>
    <property type="match status" value="1"/>
</dbReference>
<dbReference type="Proteomes" id="UP000824160">
    <property type="component" value="Unassembled WGS sequence"/>
</dbReference>
<evidence type="ECO:0000256" key="1">
    <source>
        <dbReference type="ARBA" id="ARBA00004202"/>
    </source>
</evidence>
<dbReference type="InterPro" id="IPR050095">
    <property type="entry name" value="ECF_ABC_transporter_ATP-bd"/>
</dbReference>
<comment type="caution">
    <text evidence="10">The sequence shown here is derived from an EMBL/GenBank/DDBJ whole genome shotgun (WGS) entry which is preliminary data.</text>
</comment>
<dbReference type="PROSITE" id="PS50893">
    <property type="entry name" value="ABC_TRANSPORTER_2"/>
    <property type="match status" value="1"/>
</dbReference>
<dbReference type="InterPro" id="IPR003593">
    <property type="entry name" value="AAA+_ATPase"/>
</dbReference>
<dbReference type="PANTHER" id="PTHR43553">
    <property type="entry name" value="HEAVY METAL TRANSPORTER"/>
    <property type="match status" value="1"/>
</dbReference>
<name>A0A9D1H7Y9_9FIRM</name>
<dbReference type="GO" id="GO:0042626">
    <property type="term" value="F:ATPase-coupled transmembrane transporter activity"/>
    <property type="evidence" value="ECO:0007669"/>
    <property type="project" value="TreeGrafter"/>
</dbReference>
<dbReference type="InterPro" id="IPR003439">
    <property type="entry name" value="ABC_transporter-like_ATP-bd"/>
</dbReference>
<dbReference type="PANTHER" id="PTHR43553:SF26">
    <property type="entry name" value="ABC TRANSPORTER ATP-BINDING PROTEIN BC_2655-RELATED"/>
    <property type="match status" value="1"/>
</dbReference>
<dbReference type="Gene3D" id="3.40.50.300">
    <property type="entry name" value="P-loop containing nucleotide triphosphate hydrolases"/>
    <property type="match status" value="1"/>
</dbReference>
<comment type="subcellular location">
    <subcellularLocation>
        <location evidence="1">Cell membrane</location>
        <topology evidence="1">Peripheral membrane protein</topology>
    </subcellularLocation>
</comment>
<keyword evidence="5" id="KW-0547">Nucleotide-binding</keyword>
<dbReference type="SUPFAM" id="SSF52540">
    <property type="entry name" value="P-loop containing nucleoside triphosphate hydrolases"/>
    <property type="match status" value="1"/>
</dbReference>
<dbReference type="AlphaFoldDB" id="A0A9D1H7Y9"/>
<evidence type="ECO:0000256" key="8">
    <source>
        <dbReference type="ARBA" id="ARBA00023136"/>
    </source>
</evidence>
<dbReference type="GO" id="GO:0005524">
    <property type="term" value="F:ATP binding"/>
    <property type="evidence" value="ECO:0007669"/>
    <property type="project" value="UniProtKB-KW"/>
</dbReference>
<evidence type="ECO:0000313" key="10">
    <source>
        <dbReference type="EMBL" id="HIT95318.1"/>
    </source>
</evidence>
<keyword evidence="3" id="KW-0813">Transport</keyword>
<gene>
    <name evidence="10" type="ORF">IAC43_09045</name>
</gene>
<keyword evidence="8" id="KW-0472">Membrane</keyword>
<keyword evidence="7" id="KW-1278">Translocase</keyword>
<keyword evidence="4" id="KW-1003">Cell membrane</keyword>